<gene>
    <name evidence="2" type="ORF">OFUS_LOCUS8378</name>
</gene>
<protein>
    <submittedName>
        <fullName evidence="2">Uncharacterized protein</fullName>
    </submittedName>
</protein>
<evidence type="ECO:0000313" key="2">
    <source>
        <dbReference type="EMBL" id="CAH1781867.1"/>
    </source>
</evidence>
<feature type="transmembrane region" description="Helical" evidence="1">
    <location>
        <begin position="53"/>
        <end position="78"/>
    </location>
</feature>
<accession>A0A8S4NNI8</accession>
<evidence type="ECO:0000313" key="3">
    <source>
        <dbReference type="Proteomes" id="UP000749559"/>
    </source>
</evidence>
<proteinExistence type="predicted"/>
<reference evidence="2" key="1">
    <citation type="submission" date="2022-03" db="EMBL/GenBank/DDBJ databases">
        <authorList>
            <person name="Martin C."/>
        </authorList>
    </citation>
    <scope>NUCLEOTIDE SEQUENCE</scope>
</reference>
<evidence type="ECO:0000256" key="1">
    <source>
        <dbReference type="SAM" id="Phobius"/>
    </source>
</evidence>
<name>A0A8S4NNI8_OWEFU</name>
<comment type="caution">
    <text evidence="2">The sequence shown here is derived from an EMBL/GenBank/DDBJ whole genome shotgun (WGS) entry which is preliminary data.</text>
</comment>
<dbReference type="Proteomes" id="UP000749559">
    <property type="component" value="Unassembled WGS sequence"/>
</dbReference>
<keyword evidence="1" id="KW-0472">Membrane</keyword>
<keyword evidence="3" id="KW-1185">Reference proteome</keyword>
<keyword evidence="1" id="KW-0812">Transmembrane</keyword>
<dbReference type="AlphaFoldDB" id="A0A8S4NNI8"/>
<sequence>MTTKVLSFSLENPDRGSTDIRQNMRSGKFRRLSISEKTEEIDDLFSIPDRRRLFIGIIVGVCVLVGGLILVLIVEVIIEASNDTEPQPRNTVFAPQIKP</sequence>
<dbReference type="EMBL" id="CAIIXF020000004">
    <property type="protein sequence ID" value="CAH1781867.1"/>
    <property type="molecule type" value="Genomic_DNA"/>
</dbReference>
<organism evidence="2 3">
    <name type="scientific">Owenia fusiformis</name>
    <name type="common">Polychaete worm</name>
    <dbReference type="NCBI Taxonomy" id="6347"/>
    <lineage>
        <taxon>Eukaryota</taxon>
        <taxon>Metazoa</taxon>
        <taxon>Spiralia</taxon>
        <taxon>Lophotrochozoa</taxon>
        <taxon>Annelida</taxon>
        <taxon>Polychaeta</taxon>
        <taxon>Sedentaria</taxon>
        <taxon>Canalipalpata</taxon>
        <taxon>Sabellida</taxon>
        <taxon>Oweniida</taxon>
        <taxon>Oweniidae</taxon>
        <taxon>Owenia</taxon>
    </lineage>
</organism>
<keyword evidence="1" id="KW-1133">Transmembrane helix</keyword>